<keyword evidence="4 5" id="KW-0472">Membrane</keyword>
<dbReference type="Pfam" id="PF05154">
    <property type="entry name" value="TM2"/>
    <property type="match status" value="1"/>
</dbReference>
<evidence type="ECO:0000256" key="5">
    <source>
        <dbReference type="SAM" id="Phobius"/>
    </source>
</evidence>
<name>A0ABW3HBL7_9SPHN</name>
<evidence type="ECO:0000256" key="4">
    <source>
        <dbReference type="ARBA" id="ARBA00023136"/>
    </source>
</evidence>
<evidence type="ECO:0000256" key="1">
    <source>
        <dbReference type="ARBA" id="ARBA00004141"/>
    </source>
</evidence>
<dbReference type="Proteomes" id="UP001596977">
    <property type="component" value="Unassembled WGS sequence"/>
</dbReference>
<evidence type="ECO:0000256" key="2">
    <source>
        <dbReference type="ARBA" id="ARBA00022692"/>
    </source>
</evidence>
<feature type="domain" description="TM2" evidence="6">
    <location>
        <begin position="67"/>
        <end position="110"/>
    </location>
</feature>
<comment type="subcellular location">
    <subcellularLocation>
        <location evidence="1">Membrane</location>
        <topology evidence="1">Multi-pass membrane protein</topology>
    </subcellularLocation>
</comment>
<dbReference type="InterPro" id="IPR007829">
    <property type="entry name" value="TM2"/>
</dbReference>
<feature type="transmembrane region" description="Helical" evidence="5">
    <location>
        <begin position="71"/>
        <end position="89"/>
    </location>
</feature>
<dbReference type="EMBL" id="JBHTJG010000011">
    <property type="protein sequence ID" value="MFD0948182.1"/>
    <property type="molecule type" value="Genomic_DNA"/>
</dbReference>
<dbReference type="RefSeq" id="WP_264946229.1">
    <property type="nucleotide sequence ID" value="NZ_JAPDRA010000011.1"/>
</dbReference>
<protein>
    <submittedName>
        <fullName evidence="7">TM2 domain-containing protein</fullName>
    </submittedName>
</protein>
<evidence type="ECO:0000313" key="8">
    <source>
        <dbReference type="Proteomes" id="UP001596977"/>
    </source>
</evidence>
<keyword evidence="3 5" id="KW-1133">Transmembrane helix</keyword>
<keyword evidence="2 5" id="KW-0812">Transmembrane</keyword>
<reference evidence="8" key="1">
    <citation type="journal article" date="2019" name="Int. J. Syst. Evol. Microbiol.">
        <title>The Global Catalogue of Microorganisms (GCM) 10K type strain sequencing project: providing services to taxonomists for standard genome sequencing and annotation.</title>
        <authorList>
            <consortium name="The Broad Institute Genomics Platform"/>
            <consortium name="The Broad Institute Genome Sequencing Center for Infectious Disease"/>
            <person name="Wu L."/>
            <person name="Ma J."/>
        </authorList>
    </citation>
    <scope>NUCLEOTIDE SEQUENCE [LARGE SCALE GENOMIC DNA]</scope>
    <source>
        <strain evidence="8">CCUG 62982</strain>
    </source>
</reference>
<evidence type="ECO:0000256" key="3">
    <source>
        <dbReference type="ARBA" id="ARBA00022989"/>
    </source>
</evidence>
<evidence type="ECO:0000259" key="6">
    <source>
        <dbReference type="Pfam" id="PF05154"/>
    </source>
</evidence>
<comment type="caution">
    <text evidence="7">The sequence shown here is derived from an EMBL/GenBank/DDBJ whole genome shotgun (WGS) entry which is preliminary data.</text>
</comment>
<proteinExistence type="predicted"/>
<sequence length="148" mass="15800">MRGKILAFDTLSGEGHISGDDGHRYRFAGAEWKVPAPPSPGEPVDFEAEGKDALAVFPLTRVFVPGPKNRVSAALLAIFLGAAGIHKFYLNRNAAGLTMLAVSIAGILLAGIPSAAMALIGLVEGMLYLTRSQDEFDRHYVSGSRAWF</sequence>
<keyword evidence="8" id="KW-1185">Reference proteome</keyword>
<organism evidence="7 8">
    <name type="scientific">Sphingomonas canadensis</name>
    <dbReference type="NCBI Taxonomy" id="1219257"/>
    <lineage>
        <taxon>Bacteria</taxon>
        <taxon>Pseudomonadati</taxon>
        <taxon>Pseudomonadota</taxon>
        <taxon>Alphaproteobacteria</taxon>
        <taxon>Sphingomonadales</taxon>
        <taxon>Sphingomonadaceae</taxon>
        <taxon>Sphingomonas</taxon>
    </lineage>
</organism>
<gene>
    <name evidence="7" type="ORF">ACFQ1E_17710</name>
</gene>
<evidence type="ECO:0000313" key="7">
    <source>
        <dbReference type="EMBL" id="MFD0948182.1"/>
    </source>
</evidence>
<accession>A0ABW3HBL7</accession>
<feature type="transmembrane region" description="Helical" evidence="5">
    <location>
        <begin position="95"/>
        <end position="123"/>
    </location>
</feature>